<dbReference type="Proteomes" id="UP001479290">
    <property type="component" value="Unassembled WGS sequence"/>
</dbReference>
<reference evidence="7 8" key="1">
    <citation type="submission" date="2024-05" db="EMBL/GenBank/DDBJ databases">
        <title>A high-quality chromosomal-level genome assembly of Topmouth culter (Culter alburnus).</title>
        <authorList>
            <person name="Zhao H."/>
        </authorList>
    </citation>
    <scope>NUCLEOTIDE SEQUENCE [LARGE SCALE GENOMIC DNA]</scope>
    <source>
        <strain evidence="7">CATC2023</strain>
        <tissue evidence="7">Muscle</tissue>
    </source>
</reference>
<evidence type="ECO:0000256" key="4">
    <source>
        <dbReference type="ARBA" id="ARBA00023163"/>
    </source>
</evidence>
<keyword evidence="2" id="KW-0678">Repressor</keyword>
<dbReference type="GO" id="GO:0045746">
    <property type="term" value="P:negative regulation of Notch signaling pathway"/>
    <property type="evidence" value="ECO:0007669"/>
    <property type="project" value="InterPro"/>
</dbReference>
<evidence type="ECO:0000256" key="3">
    <source>
        <dbReference type="ARBA" id="ARBA00023015"/>
    </source>
</evidence>
<evidence type="ECO:0000259" key="6">
    <source>
        <dbReference type="PROSITE" id="PS51457"/>
    </source>
</evidence>
<sequence length="86" mass="9843">MVKDLAVAVFGRRMLATHSLSGKIGNANKESQPKPPLDPTKVELIIDTVLKKFPSTPRKFIRAALREKMNDEHKLLTRFLHSIFRF</sequence>
<dbReference type="PROSITE" id="PS51457">
    <property type="entry name" value="BEN"/>
    <property type="match status" value="1"/>
</dbReference>
<name>A0AAW2AU01_CULAL</name>
<comment type="caution">
    <text evidence="7">The sequence shown here is derived from an EMBL/GenBank/DDBJ whole genome shotgun (WGS) entry which is preliminary data.</text>
</comment>
<keyword evidence="5" id="KW-0539">Nucleus</keyword>
<dbReference type="EMBL" id="JAWDJR010000003">
    <property type="protein sequence ID" value="KAK9977240.1"/>
    <property type="molecule type" value="Genomic_DNA"/>
</dbReference>
<dbReference type="Pfam" id="PF10523">
    <property type="entry name" value="BEN"/>
    <property type="match status" value="1"/>
</dbReference>
<dbReference type="GO" id="GO:0005634">
    <property type="term" value="C:nucleus"/>
    <property type="evidence" value="ECO:0007669"/>
    <property type="project" value="UniProtKB-SubCell"/>
</dbReference>
<evidence type="ECO:0000313" key="8">
    <source>
        <dbReference type="Proteomes" id="UP001479290"/>
    </source>
</evidence>
<comment type="subcellular location">
    <subcellularLocation>
        <location evidence="1">Nucleus</location>
    </subcellularLocation>
</comment>
<gene>
    <name evidence="7" type="ORF">ABG768_019061</name>
</gene>
<keyword evidence="3" id="KW-0805">Transcription regulation</keyword>
<dbReference type="GO" id="GO:0003714">
    <property type="term" value="F:transcription corepressor activity"/>
    <property type="evidence" value="ECO:0007669"/>
    <property type="project" value="InterPro"/>
</dbReference>
<keyword evidence="8" id="KW-1185">Reference proteome</keyword>
<proteinExistence type="predicted"/>
<evidence type="ECO:0000256" key="2">
    <source>
        <dbReference type="ARBA" id="ARBA00022491"/>
    </source>
</evidence>
<organism evidence="7 8">
    <name type="scientific">Culter alburnus</name>
    <name type="common">Topmouth culter</name>
    <dbReference type="NCBI Taxonomy" id="194366"/>
    <lineage>
        <taxon>Eukaryota</taxon>
        <taxon>Metazoa</taxon>
        <taxon>Chordata</taxon>
        <taxon>Craniata</taxon>
        <taxon>Vertebrata</taxon>
        <taxon>Euteleostomi</taxon>
        <taxon>Actinopterygii</taxon>
        <taxon>Neopterygii</taxon>
        <taxon>Teleostei</taxon>
        <taxon>Ostariophysi</taxon>
        <taxon>Cypriniformes</taxon>
        <taxon>Xenocyprididae</taxon>
        <taxon>Xenocypridinae</taxon>
        <taxon>Culter</taxon>
    </lineage>
</organism>
<dbReference type="SMART" id="SM01025">
    <property type="entry name" value="BEN"/>
    <property type="match status" value="1"/>
</dbReference>
<dbReference type="Gene3D" id="1.10.10.2590">
    <property type="entry name" value="BEN domain"/>
    <property type="match status" value="1"/>
</dbReference>
<evidence type="ECO:0000313" key="7">
    <source>
        <dbReference type="EMBL" id="KAK9977240.1"/>
    </source>
</evidence>
<dbReference type="AlphaFoldDB" id="A0AAW2AU01"/>
<dbReference type="GO" id="GO:0003677">
    <property type="term" value="F:DNA binding"/>
    <property type="evidence" value="ECO:0007669"/>
    <property type="project" value="InterPro"/>
</dbReference>
<feature type="domain" description="BEN" evidence="6">
    <location>
        <begin position="1"/>
        <end position="82"/>
    </location>
</feature>
<dbReference type="PANTHER" id="PTHR35346:SF1">
    <property type="entry name" value="BEN DOMAIN-CONTAINING PROTEIN 6"/>
    <property type="match status" value="1"/>
</dbReference>
<protein>
    <recommendedName>
        <fullName evidence="6">BEN domain-containing protein</fullName>
    </recommendedName>
</protein>
<dbReference type="PANTHER" id="PTHR35346">
    <property type="entry name" value="BEN DOMAIN-CONTAINING PROTEIN 6"/>
    <property type="match status" value="1"/>
</dbReference>
<evidence type="ECO:0000256" key="5">
    <source>
        <dbReference type="ARBA" id="ARBA00023242"/>
    </source>
</evidence>
<evidence type="ECO:0000256" key="1">
    <source>
        <dbReference type="ARBA" id="ARBA00004123"/>
    </source>
</evidence>
<dbReference type="InterPro" id="IPR037496">
    <property type="entry name" value="BEND6-like"/>
</dbReference>
<keyword evidence="4" id="KW-0804">Transcription</keyword>
<dbReference type="InterPro" id="IPR018379">
    <property type="entry name" value="BEN_domain"/>
</dbReference>
<dbReference type="GO" id="GO:0045666">
    <property type="term" value="P:positive regulation of neuron differentiation"/>
    <property type="evidence" value="ECO:0007669"/>
    <property type="project" value="InterPro"/>
</dbReference>
<accession>A0AAW2AU01</accession>